<evidence type="ECO:0000313" key="3">
    <source>
        <dbReference type="EMBL" id="CAL1165657.1"/>
    </source>
</evidence>
<feature type="transmembrane region" description="Helical" evidence="1">
    <location>
        <begin position="12"/>
        <end position="31"/>
    </location>
</feature>
<evidence type="ECO:0000256" key="1">
    <source>
        <dbReference type="SAM" id="Phobius"/>
    </source>
</evidence>
<proteinExistence type="predicted"/>
<evidence type="ECO:0000313" key="4">
    <source>
        <dbReference type="EMBL" id="CAL4799594.1"/>
    </source>
</evidence>
<dbReference type="EMBL" id="CAMXCT030005412">
    <property type="protein sequence ID" value="CAL4799594.1"/>
    <property type="molecule type" value="Genomic_DNA"/>
</dbReference>
<keyword evidence="1" id="KW-1133">Transmembrane helix</keyword>
<dbReference type="AlphaFoldDB" id="A0A9P1GJ68"/>
<accession>A0A9P1GJ68</accession>
<sequence>MIRPPKKTNIPAVIFGFAVLATIGTASYAVMSRSIDKERMFRGVIFDIERMKQKAQESESQAKRE</sequence>
<dbReference type="Proteomes" id="UP001152797">
    <property type="component" value="Unassembled WGS sequence"/>
</dbReference>
<reference evidence="3" key="2">
    <citation type="submission" date="2024-04" db="EMBL/GenBank/DDBJ databases">
        <authorList>
            <person name="Chen Y."/>
            <person name="Shah S."/>
            <person name="Dougan E. K."/>
            <person name="Thang M."/>
            <person name="Chan C."/>
        </authorList>
    </citation>
    <scope>NUCLEOTIDE SEQUENCE [LARGE SCALE GENOMIC DNA]</scope>
</reference>
<keyword evidence="5" id="KW-1185">Reference proteome</keyword>
<dbReference type="Pfam" id="PF15786">
    <property type="entry name" value="PET117"/>
    <property type="match status" value="1"/>
</dbReference>
<reference evidence="2" key="1">
    <citation type="submission" date="2022-10" db="EMBL/GenBank/DDBJ databases">
        <authorList>
            <person name="Chen Y."/>
            <person name="Dougan E. K."/>
            <person name="Chan C."/>
            <person name="Rhodes N."/>
            <person name="Thang M."/>
        </authorList>
    </citation>
    <scope>NUCLEOTIDE SEQUENCE</scope>
</reference>
<comment type="caution">
    <text evidence="2">The sequence shown here is derived from an EMBL/GenBank/DDBJ whole genome shotgun (WGS) entry which is preliminary data.</text>
</comment>
<gene>
    <name evidence="2" type="ORF">C1SCF055_LOCUS37360</name>
</gene>
<protein>
    <submittedName>
        <fullName evidence="4">Small integral membrane protein 8</fullName>
    </submittedName>
</protein>
<dbReference type="EMBL" id="CAMXCT020005412">
    <property type="protein sequence ID" value="CAL1165657.1"/>
    <property type="molecule type" value="Genomic_DNA"/>
</dbReference>
<keyword evidence="1" id="KW-0812">Transmembrane</keyword>
<name>A0A9P1GJ68_9DINO</name>
<organism evidence="2">
    <name type="scientific">Cladocopium goreaui</name>
    <dbReference type="NCBI Taxonomy" id="2562237"/>
    <lineage>
        <taxon>Eukaryota</taxon>
        <taxon>Sar</taxon>
        <taxon>Alveolata</taxon>
        <taxon>Dinophyceae</taxon>
        <taxon>Suessiales</taxon>
        <taxon>Symbiodiniaceae</taxon>
        <taxon>Cladocopium</taxon>
    </lineage>
</organism>
<dbReference type="EMBL" id="CAMXCT010005412">
    <property type="protein sequence ID" value="CAI4012282.1"/>
    <property type="molecule type" value="Genomic_DNA"/>
</dbReference>
<dbReference type="InterPro" id="IPR031568">
    <property type="entry name" value="Pet117"/>
</dbReference>
<evidence type="ECO:0000313" key="2">
    <source>
        <dbReference type="EMBL" id="CAI4012282.1"/>
    </source>
</evidence>
<keyword evidence="1" id="KW-0472">Membrane</keyword>
<evidence type="ECO:0000313" key="5">
    <source>
        <dbReference type="Proteomes" id="UP001152797"/>
    </source>
</evidence>